<dbReference type="PANTHER" id="PTHR23026:SF125">
    <property type="entry name" value="OXYGEN-INSENSITIVE NAD(P)H NITROREDUCTASE"/>
    <property type="match status" value="1"/>
</dbReference>
<evidence type="ECO:0000256" key="7">
    <source>
        <dbReference type="ARBA" id="ARBA00023027"/>
    </source>
</evidence>
<comment type="similarity">
    <text evidence="2">Belongs to the nitroreductase family.</text>
</comment>
<dbReference type="AlphaFoldDB" id="A0A511WZ72"/>
<dbReference type="InterPro" id="IPR000415">
    <property type="entry name" value="Nitroreductase-like"/>
</dbReference>
<evidence type="ECO:0000256" key="4">
    <source>
        <dbReference type="ARBA" id="ARBA00022643"/>
    </source>
</evidence>
<dbReference type="Proteomes" id="UP000321400">
    <property type="component" value="Unassembled WGS sequence"/>
</dbReference>
<gene>
    <name evidence="9" type="primary">yfkO</name>
    <name evidence="9" type="ORF">HAL01_01160</name>
</gene>
<evidence type="ECO:0000256" key="3">
    <source>
        <dbReference type="ARBA" id="ARBA00022630"/>
    </source>
</evidence>
<name>A0A511WZ72_9BACI</name>
<keyword evidence="4" id="KW-0288">FMN</keyword>
<dbReference type="InterPro" id="IPR050627">
    <property type="entry name" value="Nitroreductase/BluB"/>
</dbReference>
<keyword evidence="3" id="KW-0285">Flavoprotein</keyword>
<feature type="domain" description="Nitroreductase" evidence="8">
    <location>
        <begin position="17"/>
        <end position="203"/>
    </location>
</feature>
<dbReference type="Pfam" id="PF00881">
    <property type="entry name" value="Nitroreductase"/>
    <property type="match status" value="1"/>
</dbReference>
<dbReference type="InterPro" id="IPR029479">
    <property type="entry name" value="Nitroreductase"/>
</dbReference>
<dbReference type="CDD" id="cd02149">
    <property type="entry name" value="NfsB-like"/>
    <property type="match status" value="1"/>
</dbReference>
<dbReference type="OrthoDB" id="9809288at2"/>
<keyword evidence="7" id="KW-0520">NAD</keyword>
<evidence type="ECO:0000256" key="5">
    <source>
        <dbReference type="ARBA" id="ARBA00022857"/>
    </source>
</evidence>
<dbReference type="RefSeq" id="WP_089799287.1">
    <property type="nucleotide sequence ID" value="NZ_BJYE01000001.1"/>
</dbReference>
<evidence type="ECO:0000259" key="8">
    <source>
        <dbReference type="Pfam" id="PF00881"/>
    </source>
</evidence>
<evidence type="ECO:0000256" key="1">
    <source>
        <dbReference type="ARBA" id="ARBA00001917"/>
    </source>
</evidence>
<dbReference type="InterPro" id="IPR033878">
    <property type="entry name" value="NfsB-like"/>
</dbReference>
<reference evidence="9 10" key="1">
    <citation type="submission" date="2019-07" db="EMBL/GenBank/DDBJ databases">
        <title>Whole genome shotgun sequence of Halolactibacillus alkaliphilus NBRC 103919.</title>
        <authorList>
            <person name="Hosoyama A."/>
            <person name="Uohara A."/>
            <person name="Ohji S."/>
            <person name="Ichikawa N."/>
        </authorList>
    </citation>
    <scope>NUCLEOTIDE SEQUENCE [LARGE SCALE GENOMIC DNA]</scope>
    <source>
        <strain evidence="9 10">NBRC 103919</strain>
    </source>
</reference>
<dbReference type="STRING" id="442899.SAMN05720591_101208"/>
<dbReference type="PANTHER" id="PTHR23026">
    <property type="entry name" value="NADPH NITROREDUCTASE"/>
    <property type="match status" value="1"/>
</dbReference>
<comment type="caution">
    <text evidence="9">The sequence shown here is derived from an EMBL/GenBank/DDBJ whole genome shotgun (WGS) entry which is preliminary data.</text>
</comment>
<evidence type="ECO:0000313" key="9">
    <source>
        <dbReference type="EMBL" id="GEN55652.1"/>
    </source>
</evidence>
<proteinExistence type="inferred from homology"/>
<organism evidence="9 10">
    <name type="scientific">Halolactibacillus alkaliphilus</name>
    <dbReference type="NCBI Taxonomy" id="442899"/>
    <lineage>
        <taxon>Bacteria</taxon>
        <taxon>Bacillati</taxon>
        <taxon>Bacillota</taxon>
        <taxon>Bacilli</taxon>
        <taxon>Bacillales</taxon>
        <taxon>Bacillaceae</taxon>
        <taxon>Halolactibacillus</taxon>
    </lineage>
</organism>
<dbReference type="GO" id="GO:0046857">
    <property type="term" value="F:oxidoreductase activity, acting on other nitrogenous compounds as donors, with NAD or NADP as acceptor"/>
    <property type="evidence" value="ECO:0007669"/>
    <property type="project" value="TreeGrafter"/>
</dbReference>
<keyword evidence="6" id="KW-0560">Oxidoreductase</keyword>
<keyword evidence="5" id="KW-0521">NADP</keyword>
<accession>A0A511WZ72</accession>
<evidence type="ECO:0000256" key="2">
    <source>
        <dbReference type="ARBA" id="ARBA00007118"/>
    </source>
</evidence>
<sequence>MTTHEDKRQQILDRYYFRHATKGFDPSRKISKEDFRVILETARLSPSSFGMEPWHFIVVESDKLRKLIKEHAWGARGKVMEASHFVLILARTHEDVRFDSRYLKEHYTKELNYPKEVVANMRDVIENFQKNDFQLFEDMRYLDDWSMKQTYIPLSNMMSVAAELGIDSCPIEGFNRSTFDQLLEEEQLYGDNMTLSVMVAFGYRKEPPREKKRRHLNDLITWA</sequence>
<dbReference type="Gene3D" id="3.40.109.10">
    <property type="entry name" value="NADH Oxidase"/>
    <property type="match status" value="1"/>
</dbReference>
<dbReference type="GO" id="GO:0046256">
    <property type="term" value="P:2,4,6-trinitrotoluene catabolic process"/>
    <property type="evidence" value="ECO:0007669"/>
    <property type="project" value="TreeGrafter"/>
</dbReference>
<protein>
    <submittedName>
        <fullName evidence="9">Putative NAD(P)H nitroreductase YfkO</fullName>
    </submittedName>
</protein>
<evidence type="ECO:0000313" key="10">
    <source>
        <dbReference type="Proteomes" id="UP000321400"/>
    </source>
</evidence>
<dbReference type="SUPFAM" id="SSF55469">
    <property type="entry name" value="FMN-dependent nitroreductase-like"/>
    <property type="match status" value="1"/>
</dbReference>
<keyword evidence="10" id="KW-1185">Reference proteome</keyword>
<dbReference type="GO" id="GO:0005829">
    <property type="term" value="C:cytosol"/>
    <property type="evidence" value="ECO:0007669"/>
    <property type="project" value="TreeGrafter"/>
</dbReference>
<dbReference type="EMBL" id="BJYE01000001">
    <property type="protein sequence ID" value="GEN55652.1"/>
    <property type="molecule type" value="Genomic_DNA"/>
</dbReference>
<evidence type="ECO:0000256" key="6">
    <source>
        <dbReference type="ARBA" id="ARBA00023002"/>
    </source>
</evidence>
<comment type="cofactor">
    <cofactor evidence="1">
        <name>FMN</name>
        <dbReference type="ChEBI" id="CHEBI:58210"/>
    </cofactor>
</comment>